<gene>
    <name evidence="2" type="ORF">Gferi_13895</name>
</gene>
<sequence length="200" mass="22168">MYNYLKIYQQYRKDLILQIQKIKNDELIKIVEAIYNCYMNDKGIYIVGNGGSAATASHLACDLAKIADKFGKGLRAICLNDSSAILTAIANDIDYKMIFSDQMSRVSQGGDILIVLTASGNSSNIIEAVKFAQENNIYSIGLLGFDGGEVLEKLDNYILIDNYNYGVVEDVHLSICHMISLMLKCYFVNSKGNTFALSLT</sequence>
<dbReference type="EMBL" id="CP017269">
    <property type="protein sequence ID" value="AOT70568.1"/>
    <property type="molecule type" value="Genomic_DNA"/>
</dbReference>
<dbReference type="PROSITE" id="PS51464">
    <property type="entry name" value="SIS"/>
    <property type="match status" value="1"/>
</dbReference>
<dbReference type="KEGG" id="gfe:Gferi_13895"/>
<keyword evidence="3" id="KW-1185">Reference proteome</keyword>
<proteinExistence type="predicted"/>
<dbReference type="InterPro" id="IPR046348">
    <property type="entry name" value="SIS_dom_sf"/>
</dbReference>
<dbReference type="InterPro" id="IPR035461">
    <property type="entry name" value="GmhA/DiaA"/>
</dbReference>
<dbReference type="GO" id="GO:1901135">
    <property type="term" value="P:carbohydrate derivative metabolic process"/>
    <property type="evidence" value="ECO:0007669"/>
    <property type="project" value="InterPro"/>
</dbReference>
<dbReference type="CDD" id="cd05006">
    <property type="entry name" value="SIS_GmhA"/>
    <property type="match status" value="1"/>
</dbReference>
<evidence type="ECO:0000313" key="2">
    <source>
        <dbReference type="EMBL" id="AOT70568.1"/>
    </source>
</evidence>
<accession>A0A1D8GI35</accession>
<dbReference type="STRING" id="1424294.Gferi_13895"/>
<dbReference type="AlphaFoldDB" id="A0A1D8GI35"/>
<dbReference type="PANTHER" id="PTHR30390:SF8">
    <property type="entry name" value="SUGAR ISOMERASE (SIS)"/>
    <property type="match status" value="1"/>
</dbReference>
<dbReference type="RefSeq" id="WP_069977447.1">
    <property type="nucleotide sequence ID" value="NZ_CP017269.1"/>
</dbReference>
<dbReference type="PANTHER" id="PTHR30390">
    <property type="entry name" value="SEDOHEPTULOSE 7-PHOSPHATE ISOMERASE / DNAA INITIATOR-ASSOCIATING FACTOR FOR REPLICATION INITIATION"/>
    <property type="match status" value="1"/>
</dbReference>
<name>A0A1D8GI35_9FIRM</name>
<evidence type="ECO:0000259" key="1">
    <source>
        <dbReference type="PROSITE" id="PS51464"/>
    </source>
</evidence>
<dbReference type="InterPro" id="IPR001347">
    <property type="entry name" value="SIS_dom"/>
</dbReference>
<dbReference type="GO" id="GO:0097367">
    <property type="term" value="F:carbohydrate derivative binding"/>
    <property type="evidence" value="ECO:0007669"/>
    <property type="project" value="InterPro"/>
</dbReference>
<dbReference type="Proteomes" id="UP000095743">
    <property type="component" value="Chromosome"/>
</dbReference>
<reference evidence="2 3" key="1">
    <citation type="submission" date="2016-09" db="EMBL/GenBank/DDBJ databases">
        <title>Genomic analysis reveals versatility of anaerobic energy metabolism of Geosporobacter ferrireducens IRF9 of phylum Firmicutes.</title>
        <authorList>
            <person name="Kim S.-J."/>
        </authorList>
    </citation>
    <scope>NUCLEOTIDE SEQUENCE [LARGE SCALE GENOMIC DNA]</scope>
    <source>
        <strain evidence="2 3">IRF9</strain>
    </source>
</reference>
<dbReference type="InterPro" id="IPR050099">
    <property type="entry name" value="SIS_GmhA/DiaA_subfam"/>
</dbReference>
<dbReference type="Gene3D" id="3.40.50.10490">
    <property type="entry name" value="Glucose-6-phosphate isomerase like protein, domain 1"/>
    <property type="match status" value="1"/>
</dbReference>
<dbReference type="Pfam" id="PF13580">
    <property type="entry name" value="SIS_2"/>
    <property type="match status" value="1"/>
</dbReference>
<protein>
    <recommendedName>
        <fullName evidence="1">SIS domain-containing protein</fullName>
    </recommendedName>
</protein>
<feature type="domain" description="SIS" evidence="1">
    <location>
        <begin position="30"/>
        <end position="189"/>
    </location>
</feature>
<dbReference type="OrthoDB" id="9781311at2"/>
<evidence type="ECO:0000313" key="3">
    <source>
        <dbReference type="Proteomes" id="UP000095743"/>
    </source>
</evidence>
<dbReference type="SUPFAM" id="SSF53697">
    <property type="entry name" value="SIS domain"/>
    <property type="match status" value="1"/>
</dbReference>
<organism evidence="2 3">
    <name type="scientific">Geosporobacter ferrireducens</name>
    <dbReference type="NCBI Taxonomy" id="1424294"/>
    <lineage>
        <taxon>Bacteria</taxon>
        <taxon>Bacillati</taxon>
        <taxon>Bacillota</taxon>
        <taxon>Clostridia</taxon>
        <taxon>Peptostreptococcales</taxon>
        <taxon>Thermotaleaceae</taxon>
        <taxon>Geosporobacter</taxon>
    </lineage>
</organism>